<evidence type="ECO:0000313" key="3">
    <source>
        <dbReference type="EMBL" id="GMH63188.1"/>
    </source>
</evidence>
<gene>
    <name evidence="3" type="ORF">TL16_g03650</name>
</gene>
<dbReference type="Proteomes" id="UP001162640">
    <property type="component" value="Unassembled WGS sequence"/>
</dbReference>
<accession>A0A9W7A5T9</accession>
<evidence type="ECO:0000259" key="2">
    <source>
        <dbReference type="PROSITE" id="PS50042"/>
    </source>
</evidence>
<dbReference type="PROSITE" id="PS00888">
    <property type="entry name" value="CNMP_BINDING_1"/>
    <property type="match status" value="1"/>
</dbReference>
<dbReference type="SUPFAM" id="SSF48452">
    <property type="entry name" value="TPR-like"/>
    <property type="match status" value="1"/>
</dbReference>
<comment type="caution">
    <text evidence="3">The sequence shown here is derived from an EMBL/GenBank/DDBJ whole genome shotgun (WGS) entry which is preliminary data.</text>
</comment>
<protein>
    <recommendedName>
        <fullName evidence="2">Cyclic nucleotide-binding domain-containing protein</fullName>
    </recommendedName>
</protein>
<dbReference type="PANTHER" id="PTHR23011:SF28">
    <property type="entry name" value="CYCLIC NUCLEOTIDE-BINDING DOMAIN CONTAINING PROTEIN"/>
    <property type="match status" value="1"/>
</dbReference>
<organism evidence="3 4">
    <name type="scientific">Triparma laevis f. inornata</name>
    <dbReference type="NCBI Taxonomy" id="1714386"/>
    <lineage>
        <taxon>Eukaryota</taxon>
        <taxon>Sar</taxon>
        <taxon>Stramenopiles</taxon>
        <taxon>Ochrophyta</taxon>
        <taxon>Bolidophyceae</taxon>
        <taxon>Parmales</taxon>
        <taxon>Triparmaceae</taxon>
        <taxon>Triparma</taxon>
    </lineage>
</organism>
<dbReference type="SUPFAM" id="SSF51206">
    <property type="entry name" value="cAMP-binding domain-like"/>
    <property type="match status" value="2"/>
</dbReference>
<dbReference type="AlphaFoldDB" id="A0A9W7A5T9"/>
<dbReference type="InterPro" id="IPR018490">
    <property type="entry name" value="cNMP-bd_dom_sf"/>
</dbReference>
<dbReference type="PROSITE" id="PS50042">
    <property type="entry name" value="CNMP_BINDING_3"/>
    <property type="match status" value="2"/>
</dbReference>
<dbReference type="Gene3D" id="2.60.120.10">
    <property type="entry name" value="Jelly Rolls"/>
    <property type="match status" value="2"/>
</dbReference>
<feature type="domain" description="Cyclic nucleotide-binding" evidence="2">
    <location>
        <begin position="521"/>
        <end position="659"/>
    </location>
</feature>
<feature type="region of interest" description="Disordered" evidence="1">
    <location>
        <begin position="817"/>
        <end position="836"/>
    </location>
</feature>
<feature type="compositionally biased region" description="Basic and acidic residues" evidence="1">
    <location>
        <begin position="454"/>
        <end position="465"/>
    </location>
</feature>
<name>A0A9W7A5T9_9STRA</name>
<dbReference type="SMART" id="SM00100">
    <property type="entry name" value="cNMP"/>
    <property type="match status" value="2"/>
</dbReference>
<reference evidence="4" key="1">
    <citation type="journal article" date="2023" name="Commun. Biol.">
        <title>Genome analysis of Parmales, the sister group of diatoms, reveals the evolutionary specialization of diatoms from phago-mixotrophs to photoautotrophs.</title>
        <authorList>
            <person name="Ban H."/>
            <person name="Sato S."/>
            <person name="Yoshikawa S."/>
            <person name="Yamada K."/>
            <person name="Nakamura Y."/>
            <person name="Ichinomiya M."/>
            <person name="Sato N."/>
            <person name="Blanc-Mathieu R."/>
            <person name="Endo H."/>
            <person name="Kuwata A."/>
            <person name="Ogata H."/>
        </authorList>
    </citation>
    <scope>NUCLEOTIDE SEQUENCE [LARGE SCALE GENOMIC DNA]</scope>
</reference>
<evidence type="ECO:0000313" key="4">
    <source>
        <dbReference type="Proteomes" id="UP001162640"/>
    </source>
</evidence>
<dbReference type="InterPro" id="IPR019734">
    <property type="entry name" value="TPR_rpt"/>
</dbReference>
<dbReference type="EMBL" id="BLQM01000097">
    <property type="protein sequence ID" value="GMH63188.1"/>
    <property type="molecule type" value="Genomic_DNA"/>
</dbReference>
<dbReference type="InterPro" id="IPR014710">
    <property type="entry name" value="RmlC-like_jellyroll"/>
</dbReference>
<proteinExistence type="predicted"/>
<feature type="compositionally biased region" description="Basic and acidic residues" evidence="1">
    <location>
        <begin position="429"/>
        <end position="445"/>
    </location>
</feature>
<dbReference type="InterPro" id="IPR011990">
    <property type="entry name" value="TPR-like_helical_dom_sf"/>
</dbReference>
<dbReference type="CDD" id="cd00038">
    <property type="entry name" value="CAP_ED"/>
    <property type="match status" value="2"/>
</dbReference>
<sequence length="836" mass="94676">MTPRPHPTTPHTHTTVSYKERTTSFLLDPNTGYDVDPSSSFEKERVYYQKKLKPFVDTNVPISKFTEGKKRVKKRKKLKKIKRRGSLIEDSDDDDLKKLEKMEEDGTGMDASMRRMTTLERSPKSGKRRAIIKVNQNNKKPHQIRRLQLPVLLSSDFKELPNLSPQQTQDINISHGLRDYASGEHKLALKKFTRAAEQDSSNFLPWFVRGLCYAKLNKWDSAVKDFTKCCNISKADLTDRTAHTAALAFFNRGVARSRCLKFGDAIKDFSEAIILNKGEEDYYKNRALLYRRNGDYQLAQKDYQVMRTMNEKASADSHSKTKQNALSEEISFVDSSPHSPDKMSTSLSDLGGLMSGQSAKSRKRRTSSMISSGVGRRESNASPTVHSPSPDAEGMMNMSLGSGGGDVTLPKIGGANQPNPSAISPAFKRGMERREKEQEKADGGRQKRNSLIDSGKRTSLNEKQEAPIGNGLTPMTKKKIQERKLKEKIYGLVYTALVTPPHERTPGQLELLTTESSLMPAFGHLTRDQLKLLWNFLTYRKFVPNHRLFEHGDEADKFYVIWGGQVTARIETSVNPVMGASKMSPFLRRNSGMVTELTVGTINVGEALGEAAATGGLRKAACVTECVTELLVLNKHGFQKTFKKFFEDKDRDKRTFLRNLSFFKPFNEDELLKEAHFCREVEYRAGDTIVKQGDDADCIFFIMSGLVNAIRNLNDVNDDGETTLCSVMLTKLCTGEFFGENAILNNEIYPYYPSTIECETTVRLLKLEKSQMNLSLWESEKVLELLKDAAYKYPDDNVLLQTHVDIMRSRQRKRRVMKDLNTTMKRRGRKDESVVT</sequence>
<dbReference type="Pfam" id="PF00027">
    <property type="entry name" value="cNMP_binding"/>
    <property type="match status" value="1"/>
</dbReference>
<feature type="domain" description="Cyclic nucleotide-binding" evidence="2">
    <location>
        <begin position="662"/>
        <end position="773"/>
    </location>
</feature>
<dbReference type="PANTHER" id="PTHR23011">
    <property type="entry name" value="CYCLIC NUCLEOTIDE-BINDING DOMAIN CONTAINING PROTEIN"/>
    <property type="match status" value="1"/>
</dbReference>
<dbReference type="InterPro" id="IPR000595">
    <property type="entry name" value="cNMP-bd_dom"/>
</dbReference>
<feature type="compositionally biased region" description="Polar residues" evidence="1">
    <location>
        <begin position="333"/>
        <end position="348"/>
    </location>
</feature>
<dbReference type="SMART" id="SM00028">
    <property type="entry name" value="TPR"/>
    <property type="match status" value="3"/>
</dbReference>
<dbReference type="Gene3D" id="1.25.40.10">
    <property type="entry name" value="Tetratricopeptide repeat domain"/>
    <property type="match status" value="2"/>
</dbReference>
<feature type="region of interest" description="Disordered" evidence="1">
    <location>
        <begin position="311"/>
        <end position="473"/>
    </location>
</feature>
<evidence type="ECO:0000256" key="1">
    <source>
        <dbReference type="SAM" id="MobiDB-lite"/>
    </source>
</evidence>
<dbReference type="InterPro" id="IPR018488">
    <property type="entry name" value="cNMP-bd_CS"/>
</dbReference>